<dbReference type="AlphaFoldDB" id="A0A0E9T2A5"/>
<name>A0A0E9T2A5_ANGAN</name>
<evidence type="ECO:0000313" key="1">
    <source>
        <dbReference type="EMBL" id="JAH46788.1"/>
    </source>
</evidence>
<reference evidence="1" key="2">
    <citation type="journal article" date="2015" name="Fish Shellfish Immunol.">
        <title>Early steps in the European eel (Anguilla anguilla)-Vibrio vulnificus interaction in the gills: Role of the RtxA13 toxin.</title>
        <authorList>
            <person name="Callol A."/>
            <person name="Pajuelo D."/>
            <person name="Ebbesson L."/>
            <person name="Teles M."/>
            <person name="MacKenzie S."/>
            <person name="Amaro C."/>
        </authorList>
    </citation>
    <scope>NUCLEOTIDE SEQUENCE</scope>
</reference>
<dbReference type="EMBL" id="GBXM01061789">
    <property type="protein sequence ID" value="JAH46788.1"/>
    <property type="molecule type" value="Transcribed_RNA"/>
</dbReference>
<organism evidence="1">
    <name type="scientific">Anguilla anguilla</name>
    <name type="common">European freshwater eel</name>
    <name type="synonym">Muraena anguilla</name>
    <dbReference type="NCBI Taxonomy" id="7936"/>
    <lineage>
        <taxon>Eukaryota</taxon>
        <taxon>Metazoa</taxon>
        <taxon>Chordata</taxon>
        <taxon>Craniata</taxon>
        <taxon>Vertebrata</taxon>
        <taxon>Euteleostomi</taxon>
        <taxon>Actinopterygii</taxon>
        <taxon>Neopterygii</taxon>
        <taxon>Teleostei</taxon>
        <taxon>Anguilliformes</taxon>
        <taxon>Anguillidae</taxon>
        <taxon>Anguilla</taxon>
    </lineage>
</organism>
<protein>
    <submittedName>
        <fullName evidence="1">Uncharacterized protein</fullName>
    </submittedName>
</protein>
<reference evidence="1" key="1">
    <citation type="submission" date="2014-11" db="EMBL/GenBank/DDBJ databases">
        <authorList>
            <person name="Amaro Gonzalez C."/>
        </authorList>
    </citation>
    <scope>NUCLEOTIDE SEQUENCE</scope>
</reference>
<proteinExistence type="predicted"/>
<accession>A0A0E9T2A5</accession>
<sequence length="54" mass="5934">MSRVMTPVINACNMVDVVPVGANKSNHKSFRIDLQVKYFGLCSIFLVGKLGSFT</sequence>